<dbReference type="PANTHER" id="PTHR32120">
    <property type="entry name" value="SMALL RIBOSOMAL SUBUNIT BIOGENESIS GTPASE RSGA"/>
    <property type="match status" value="1"/>
</dbReference>
<evidence type="ECO:0000259" key="5">
    <source>
        <dbReference type="PROSITE" id="PS51721"/>
    </source>
</evidence>
<evidence type="ECO:0000259" key="4">
    <source>
        <dbReference type="PROSITE" id="PS50936"/>
    </source>
</evidence>
<keyword evidence="3" id="KW-0479">Metal-binding</keyword>
<dbReference type="Gene3D" id="3.40.50.300">
    <property type="entry name" value="P-loop containing nucleotide triphosphate hydrolases"/>
    <property type="match status" value="1"/>
</dbReference>
<comment type="similarity">
    <text evidence="3">Belongs to the TRAFAC class YlqF/YawG GTPase family. RsgA subfamily.</text>
</comment>
<keyword evidence="3" id="KW-0378">Hydrolase</keyword>
<dbReference type="GO" id="GO:0046872">
    <property type="term" value="F:metal ion binding"/>
    <property type="evidence" value="ECO:0007669"/>
    <property type="project" value="UniProtKB-KW"/>
</dbReference>
<proteinExistence type="inferred from homology"/>
<dbReference type="Gene3D" id="2.40.50.140">
    <property type="entry name" value="Nucleic acid-binding proteins"/>
    <property type="match status" value="1"/>
</dbReference>
<dbReference type="Proteomes" id="UP000242502">
    <property type="component" value="Unassembled WGS sequence"/>
</dbReference>
<comment type="function">
    <text evidence="3">One of several proteins that assist in the late maturation steps of the functional core of the 30S ribosomal subunit. Helps release RbfA from mature subunits. May play a role in the assembly of ribosomal proteins into the subunit. Circularly permuted GTPase that catalyzes slow GTP hydrolysis, GTPase activity is stimulated by the 30S ribosomal subunit.</text>
</comment>
<accession>A0A1D2QPL2</accession>
<dbReference type="InterPro" id="IPR004881">
    <property type="entry name" value="Ribosome_biogen_GTPase_RsgA"/>
</dbReference>
<dbReference type="InterPro" id="IPR012340">
    <property type="entry name" value="NA-bd_OB-fold"/>
</dbReference>
<dbReference type="PROSITE" id="PS51721">
    <property type="entry name" value="G_CP"/>
    <property type="match status" value="1"/>
</dbReference>
<feature type="domain" description="CP-type G" evidence="5">
    <location>
        <begin position="105"/>
        <end position="273"/>
    </location>
</feature>
<name>A0A1D2QPL2_9GAMM</name>
<keyword evidence="3" id="KW-0690">Ribosome biogenesis</keyword>
<organism evidence="6 7">
    <name type="scientific">Candidatus Endobugula sertula</name>
    <name type="common">Bugula neritina bacterial symbiont</name>
    <dbReference type="NCBI Taxonomy" id="62101"/>
    <lineage>
        <taxon>Bacteria</taxon>
        <taxon>Pseudomonadati</taxon>
        <taxon>Pseudomonadota</taxon>
        <taxon>Gammaproteobacteria</taxon>
        <taxon>Cellvibrionales</taxon>
        <taxon>Cellvibrionaceae</taxon>
        <taxon>Candidatus Endobugula</taxon>
    </lineage>
</organism>
<feature type="binding site" evidence="3">
    <location>
        <position position="297"/>
    </location>
    <ligand>
        <name>Zn(2+)</name>
        <dbReference type="ChEBI" id="CHEBI:29105"/>
    </ligand>
</feature>
<dbReference type="GO" id="GO:0042274">
    <property type="term" value="P:ribosomal small subunit biogenesis"/>
    <property type="evidence" value="ECO:0007669"/>
    <property type="project" value="UniProtKB-UniRule"/>
</dbReference>
<dbReference type="STRING" id="62101.AB835_08455"/>
<protein>
    <recommendedName>
        <fullName evidence="3">Small ribosomal subunit biogenesis GTPase RsgA</fullName>
        <ecNumber evidence="3">3.6.1.-</ecNumber>
    </recommendedName>
</protein>
<dbReference type="PANTHER" id="PTHR32120:SF11">
    <property type="entry name" value="SMALL RIBOSOMAL SUBUNIT BIOGENESIS GTPASE RSGA 1, MITOCHONDRIAL-RELATED"/>
    <property type="match status" value="1"/>
</dbReference>
<dbReference type="GO" id="GO:0005737">
    <property type="term" value="C:cytoplasm"/>
    <property type="evidence" value="ECO:0007669"/>
    <property type="project" value="UniProtKB-SubCell"/>
</dbReference>
<feature type="binding site" evidence="3">
    <location>
        <position position="304"/>
    </location>
    <ligand>
        <name>Zn(2+)</name>
        <dbReference type="ChEBI" id="CHEBI:29105"/>
    </ligand>
</feature>
<dbReference type="NCBIfam" id="NF008931">
    <property type="entry name" value="PRK12288.1"/>
    <property type="match status" value="1"/>
</dbReference>
<evidence type="ECO:0000256" key="3">
    <source>
        <dbReference type="HAMAP-Rule" id="MF_01820"/>
    </source>
</evidence>
<dbReference type="InterPro" id="IPR030378">
    <property type="entry name" value="G_CP_dom"/>
</dbReference>
<comment type="subunit">
    <text evidence="3">Monomer. Associates with 30S ribosomal subunit, binds 16S rRNA.</text>
</comment>
<dbReference type="GO" id="GO:0003924">
    <property type="term" value="F:GTPase activity"/>
    <property type="evidence" value="ECO:0007669"/>
    <property type="project" value="UniProtKB-UniRule"/>
</dbReference>
<feature type="binding site" evidence="3">
    <location>
        <position position="310"/>
    </location>
    <ligand>
        <name>Zn(2+)</name>
        <dbReference type="ChEBI" id="CHEBI:29105"/>
    </ligand>
</feature>
<keyword evidence="3" id="KW-0694">RNA-binding</keyword>
<dbReference type="GO" id="GO:0005525">
    <property type="term" value="F:GTP binding"/>
    <property type="evidence" value="ECO:0007669"/>
    <property type="project" value="UniProtKB-UniRule"/>
</dbReference>
<sequence>MSKRKLTRKQAWRIKKIQQERAARIEKKEAQIDQYESEGTLGQEQLGLITAHYGTQVDVESIHSPEQGPRRCHLRANIGSLVTGDRVIWHDTDPLGVVVAVQERYSELSRPNPHGNMKTVAANIDNIIVVIAPFPKPHSFLVDRYLVAAEAMHIKPVILFNKVDLIHEGNQVIINDLLTLYRSLGYQVIEASTTMGNGLQQLKAFLKGRTTIFVGQSGVGKSSIINQLLPHQNQRVGALSESTQKGTHTTTTAQLFHFPQGGQLIDSPGIREFGLWHMDEASILQGFVELQPFIGQCKFRNCQHKKEPGCAILTAYQCGKVTERRMLSYQSLRQVIKP</sequence>
<feature type="binding site" evidence="3">
    <location>
        <begin position="161"/>
        <end position="164"/>
    </location>
    <ligand>
        <name>GTP</name>
        <dbReference type="ChEBI" id="CHEBI:37565"/>
    </ligand>
</feature>
<dbReference type="SUPFAM" id="SSF52540">
    <property type="entry name" value="P-loop containing nucleoside triphosphate hydrolases"/>
    <property type="match status" value="1"/>
</dbReference>
<keyword evidence="3" id="KW-0862">Zinc</keyword>
<keyword evidence="2 3" id="KW-0342">GTP-binding</keyword>
<dbReference type="Pfam" id="PF03193">
    <property type="entry name" value="RsgA_GTPase"/>
    <property type="match status" value="1"/>
</dbReference>
<dbReference type="CDD" id="cd01854">
    <property type="entry name" value="YjeQ_EngC"/>
    <property type="match status" value="1"/>
</dbReference>
<dbReference type="HAMAP" id="MF_01820">
    <property type="entry name" value="GTPase_RsgA"/>
    <property type="match status" value="1"/>
</dbReference>
<evidence type="ECO:0000313" key="7">
    <source>
        <dbReference type="Proteomes" id="UP000242502"/>
    </source>
</evidence>
<keyword evidence="1 3" id="KW-0547">Nucleotide-binding</keyword>
<evidence type="ECO:0000313" key="6">
    <source>
        <dbReference type="EMBL" id="ODS23528.1"/>
    </source>
</evidence>
<dbReference type="EMBL" id="MDLC01000026">
    <property type="protein sequence ID" value="ODS23528.1"/>
    <property type="molecule type" value="Genomic_DNA"/>
</dbReference>
<comment type="cofactor">
    <cofactor evidence="3">
        <name>Zn(2+)</name>
        <dbReference type="ChEBI" id="CHEBI:29105"/>
    </cofactor>
    <text evidence="3">Binds 1 zinc ion per subunit.</text>
</comment>
<dbReference type="AlphaFoldDB" id="A0A1D2QPL2"/>
<evidence type="ECO:0000256" key="2">
    <source>
        <dbReference type="ARBA" id="ARBA00023134"/>
    </source>
</evidence>
<dbReference type="PROSITE" id="PS50936">
    <property type="entry name" value="ENGC_GTPASE"/>
    <property type="match status" value="1"/>
</dbReference>
<gene>
    <name evidence="3" type="primary">rsgA</name>
    <name evidence="6" type="ORF">AB835_08455</name>
</gene>
<dbReference type="InterPro" id="IPR010914">
    <property type="entry name" value="RsgA_GTPase_dom"/>
</dbReference>
<comment type="subcellular location">
    <subcellularLocation>
        <location evidence="3">Cytoplasm</location>
    </subcellularLocation>
</comment>
<dbReference type="EC" id="3.6.1.-" evidence="3"/>
<keyword evidence="3" id="KW-0963">Cytoplasm</keyword>
<feature type="binding site" evidence="3">
    <location>
        <begin position="215"/>
        <end position="223"/>
    </location>
    <ligand>
        <name>GTP</name>
        <dbReference type="ChEBI" id="CHEBI:37565"/>
    </ligand>
</feature>
<feature type="binding site" evidence="3">
    <location>
        <position position="302"/>
    </location>
    <ligand>
        <name>Zn(2+)</name>
        <dbReference type="ChEBI" id="CHEBI:29105"/>
    </ligand>
</feature>
<evidence type="ECO:0000256" key="1">
    <source>
        <dbReference type="ARBA" id="ARBA00022741"/>
    </source>
</evidence>
<dbReference type="InterPro" id="IPR027417">
    <property type="entry name" value="P-loop_NTPase"/>
</dbReference>
<dbReference type="Gene3D" id="1.10.40.50">
    <property type="entry name" value="Probable gtpase engc, domain 3"/>
    <property type="match status" value="1"/>
</dbReference>
<reference evidence="6 7" key="1">
    <citation type="journal article" date="2016" name="Appl. Environ. Microbiol.">
        <title>Lack of Overt Genome Reduction in the Bryostatin-Producing Bryozoan Symbiont "Candidatus Endobugula sertula".</title>
        <authorList>
            <person name="Miller I.J."/>
            <person name="Vanee N."/>
            <person name="Fong S.S."/>
            <person name="Lim-Fong G.E."/>
            <person name="Kwan J.C."/>
        </authorList>
    </citation>
    <scope>NUCLEOTIDE SEQUENCE [LARGE SCALE GENOMIC DNA]</scope>
    <source>
        <strain evidence="6">AB1-4</strain>
    </source>
</reference>
<feature type="domain" description="EngC GTPase" evidence="4">
    <location>
        <begin position="122"/>
        <end position="271"/>
    </location>
</feature>
<dbReference type="GO" id="GO:0019843">
    <property type="term" value="F:rRNA binding"/>
    <property type="evidence" value="ECO:0007669"/>
    <property type="project" value="UniProtKB-KW"/>
</dbReference>
<keyword evidence="3" id="KW-0699">rRNA-binding</keyword>
<comment type="caution">
    <text evidence="6">The sequence shown here is derived from an EMBL/GenBank/DDBJ whole genome shotgun (WGS) entry which is preliminary data.</text>
</comment>
<dbReference type="NCBIfam" id="TIGR00157">
    <property type="entry name" value="ribosome small subunit-dependent GTPase A"/>
    <property type="match status" value="1"/>
</dbReference>